<evidence type="ECO:0000313" key="2">
    <source>
        <dbReference type="EMBL" id="OCL11500.1"/>
    </source>
</evidence>
<organism evidence="2 3">
    <name type="scientific">Glonium stellatum</name>
    <dbReference type="NCBI Taxonomy" id="574774"/>
    <lineage>
        <taxon>Eukaryota</taxon>
        <taxon>Fungi</taxon>
        <taxon>Dikarya</taxon>
        <taxon>Ascomycota</taxon>
        <taxon>Pezizomycotina</taxon>
        <taxon>Dothideomycetes</taxon>
        <taxon>Pleosporomycetidae</taxon>
        <taxon>Gloniales</taxon>
        <taxon>Gloniaceae</taxon>
        <taxon>Glonium</taxon>
    </lineage>
</organism>
<feature type="transmembrane region" description="Helical" evidence="1">
    <location>
        <begin position="16"/>
        <end position="41"/>
    </location>
</feature>
<keyword evidence="3" id="KW-1185">Reference proteome</keyword>
<accession>A0A8E2F6K9</accession>
<keyword evidence="1" id="KW-0472">Membrane</keyword>
<reference evidence="2 3" key="1">
    <citation type="journal article" date="2016" name="Nat. Commun.">
        <title>Ectomycorrhizal ecology is imprinted in the genome of the dominant symbiotic fungus Cenococcum geophilum.</title>
        <authorList>
            <consortium name="DOE Joint Genome Institute"/>
            <person name="Peter M."/>
            <person name="Kohler A."/>
            <person name="Ohm R.A."/>
            <person name="Kuo A."/>
            <person name="Krutzmann J."/>
            <person name="Morin E."/>
            <person name="Arend M."/>
            <person name="Barry K.W."/>
            <person name="Binder M."/>
            <person name="Choi C."/>
            <person name="Clum A."/>
            <person name="Copeland A."/>
            <person name="Grisel N."/>
            <person name="Haridas S."/>
            <person name="Kipfer T."/>
            <person name="LaButti K."/>
            <person name="Lindquist E."/>
            <person name="Lipzen A."/>
            <person name="Maire R."/>
            <person name="Meier B."/>
            <person name="Mihaltcheva S."/>
            <person name="Molinier V."/>
            <person name="Murat C."/>
            <person name="Poggeler S."/>
            <person name="Quandt C.A."/>
            <person name="Sperisen C."/>
            <person name="Tritt A."/>
            <person name="Tisserant E."/>
            <person name="Crous P.W."/>
            <person name="Henrissat B."/>
            <person name="Nehls U."/>
            <person name="Egli S."/>
            <person name="Spatafora J.W."/>
            <person name="Grigoriev I.V."/>
            <person name="Martin F.M."/>
        </authorList>
    </citation>
    <scope>NUCLEOTIDE SEQUENCE [LARGE SCALE GENOMIC DNA]</scope>
    <source>
        <strain evidence="2 3">CBS 207.34</strain>
    </source>
</reference>
<proteinExistence type="predicted"/>
<gene>
    <name evidence="2" type="ORF">AOQ84DRAFT_187079</name>
</gene>
<protein>
    <submittedName>
        <fullName evidence="2">Uncharacterized protein</fullName>
    </submittedName>
</protein>
<dbReference type="Proteomes" id="UP000250140">
    <property type="component" value="Unassembled WGS sequence"/>
</dbReference>
<feature type="transmembrane region" description="Helical" evidence="1">
    <location>
        <begin position="48"/>
        <end position="67"/>
    </location>
</feature>
<name>A0A8E2F6K9_9PEZI</name>
<evidence type="ECO:0000313" key="3">
    <source>
        <dbReference type="Proteomes" id="UP000250140"/>
    </source>
</evidence>
<dbReference type="AlphaFoldDB" id="A0A8E2F6K9"/>
<evidence type="ECO:0000256" key="1">
    <source>
        <dbReference type="SAM" id="Phobius"/>
    </source>
</evidence>
<keyword evidence="1" id="KW-1133">Transmembrane helix</keyword>
<dbReference type="EMBL" id="KV749031">
    <property type="protein sequence ID" value="OCL11500.1"/>
    <property type="molecule type" value="Genomic_DNA"/>
</dbReference>
<keyword evidence="1" id="KW-0812">Transmembrane</keyword>
<sequence>MNLYSLANAPVHLTTVAMSCIIFLTQLGCNVLLVFFISCIFTKLAHAWVIFISLCNCRLCLVTLMLLTSCWH</sequence>